<organism evidence="3 4">
    <name type="scientific">Branchiostoma lanceolatum</name>
    <name type="common">Common lancelet</name>
    <name type="synonym">Amphioxus lanceolatum</name>
    <dbReference type="NCBI Taxonomy" id="7740"/>
    <lineage>
        <taxon>Eukaryota</taxon>
        <taxon>Metazoa</taxon>
        <taxon>Chordata</taxon>
        <taxon>Cephalochordata</taxon>
        <taxon>Leptocardii</taxon>
        <taxon>Amphioxiformes</taxon>
        <taxon>Branchiostomatidae</taxon>
        <taxon>Branchiostoma</taxon>
    </lineage>
</organism>
<dbReference type="InterPro" id="IPR003409">
    <property type="entry name" value="MORN"/>
</dbReference>
<evidence type="ECO:0000313" key="3">
    <source>
        <dbReference type="EMBL" id="CAH1248001.1"/>
    </source>
</evidence>
<reference evidence="3" key="1">
    <citation type="submission" date="2022-01" db="EMBL/GenBank/DDBJ databases">
        <authorList>
            <person name="Braso-Vives M."/>
        </authorList>
    </citation>
    <scope>NUCLEOTIDE SEQUENCE</scope>
</reference>
<dbReference type="AlphaFoldDB" id="A0A8K0EDT2"/>
<sequence>MEDENLERPPSTGPYEYRGDEKHVTSGSEFGSMSDSTPRRESPGPVFGVNLDERSLLERVDSALNRTAKDKKVKQPSVEEPDKGPPLQKGVYIFPNGDKYDGEYSQSDNGVLERNGIGTHTTKDGVVYTGRWVQDKMSGQGKLEHPSGAVYDGEFYSNMFHGRGKYVWPDGSFYEGNWEENKMEGDGEFIDTEGQTWTGTFRHRAAPGLRFKLNLEI</sequence>
<dbReference type="OrthoDB" id="437960at2759"/>
<proteinExistence type="predicted"/>
<keyword evidence="1" id="KW-0677">Repeat</keyword>
<gene>
    <name evidence="3" type="primary">MORN2</name>
    <name evidence="3" type="ORF">BLAG_LOCUS9505</name>
</gene>
<feature type="compositionally biased region" description="Basic and acidic residues" evidence="2">
    <location>
        <begin position="51"/>
        <end position="61"/>
    </location>
</feature>
<dbReference type="InterPro" id="IPR052849">
    <property type="entry name" value="MORN_repeat_protein"/>
</dbReference>
<dbReference type="SMART" id="SM00698">
    <property type="entry name" value="MORN"/>
    <property type="match status" value="3"/>
</dbReference>
<name>A0A8K0EDT2_BRALA</name>
<accession>A0A8K0EDT2</accession>
<feature type="compositionally biased region" description="Polar residues" evidence="2">
    <location>
        <begin position="25"/>
        <end position="36"/>
    </location>
</feature>
<feature type="region of interest" description="Disordered" evidence="2">
    <location>
        <begin position="1"/>
        <end position="90"/>
    </location>
</feature>
<dbReference type="SUPFAM" id="SSF82185">
    <property type="entry name" value="Histone H3 K4-specific methyltransferase SET7/9 N-terminal domain"/>
    <property type="match status" value="1"/>
</dbReference>
<keyword evidence="4" id="KW-1185">Reference proteome</keyword>
<evidence type="ECO:0000313" key="4">
    <source>
        <dbReference type="Proteomes" id="UP000838412"/>
    </source>
</evidence>
<protein>
    <submittedName>
        <fullName evidence="3">MORN2 protein</fullName>
    </submittedName>
</protein>
<dbReference type="Proteomes" id="UP000838412">
    <property type="component" value="Chromosome 16"/>
</dbReference>
<evidence type="ECO:0000256" key="1">
    <source>
        <dbReference type="ARBA" id="ARBA00022737"/>
    </source>
</evidence>
<dbReference type="Gene3D" id="2.20.110.10">
    <property type="entry name" value="Histone H3 K4-specific methyltransferase SET7/9 N-terminal domain"/>
    <property type="match status" value="2"/>
</dbReference>
<dbReference type="PANTHER" id="PTHR46917">
    <property type="entry name" value="MORN REPEAT-CONTAINING PROTEIN 2"/>
    <property type="match status" value="1"/>
</dbReference>
<evidence type="ECO:0000256" key="2">
    <source>
        <dbReference type="SAM" id="MobiDB-lite"/>
    </source>
</evidence>
<dbReference type="EMBL" id="OV696701">
    <property type="protein sequence ID" value="CAH1248001.1"/>
    <property type="molecule type" value="Genomic_DNA"/>
</dbReference>
<dbReference type="PANTHER" id="PTHR46917:SF1">
    <property type="entry name" value="MORN REPEAT-CONTAINING PROTEIN 2"/>
    <property type="match status" value="1"/>
</dbReference>
<dbReference type="Pfam" id="PF02493">
    <property type="entry name" value="MORN"/>
    <property type="match status" value="4"/>
</dbReference>